<dbReference type="PANTHER" id="PTHR20858">
    <property type="entry name" value="PHOSPHOMETHYLPYRIMIDINE KINASE"/>
    <property type="match status" value="1"/>
</dbReference>
<comment type="catalytic activity">
    <reaction evidence="19">
        <text>2-[(2R,5Z)-2-carboxy-4-methylthiazol-5(2H)-ylidene]ethyl phosphate + 4-amino-2-methyl-5-(diphosphooxymethyl)pyrimidine + 2 H(+) = thiamine phosphate + CO2 + diphosphate</text>
        <dbReference type="Rhea" id="RHEA:47844"/>
        <dbReference type="ChEBI" id="CHEBI:15378"/>
        <dbReference type="ChEBI" id="CHEBI:16526"/>
        <dbReference type="ChEBI" id="CHEBI:33019"/>
        <dbReference type="ChEBI" id="CHEBI:37575"/>
        <dbReference type="ChEBI" id="CHEBI:57841"/>
        <dbReference type="ChEBI" id="CHEBI:62899"/>
        <dbReference type="EC" id="2.5.1.3"/>
    </reaction>
</comment>
<protein>
    <recommendedName>
        <fullName evidence="23">Thiamine biosynthesis multifunctional protein ThiED</fullName>
        <ecNumber evidence="9">2.5.1.3</ecNumber>
        <ecNumber evidence="8">2.7.1.49</ecNumber>
        <ecNumber evidence="10">2.7.4.7</ecNumber>
    </recommendedName>
</protein>
<gene>
    <name evidence="25" type="primary">thiD</name>
    <name evidence="25" type="ORF">HC138_02775</name>
</gene>
<comment type="pathway">
    <text evidence="7">Cofactor biosynthesis; thiamine diphosphate biosynthesis; thiamine phosphate from 4-amino-2-methyl-5-diphosphomethylpyrimidine and 4-methyl-5-(2-phosphoethyl)-thiazole: step 1/1.</text>
</comment>
<evidence type="ECO:0000256" key="8">
    <source>
        <dbReference type="ARBA" id="ARBA00012135"/>
    </source>
</evidence>
<comment type="caution">
    <text evidence="25">The sequence shown here is derived from an EMBL/GenBank/DDBJ whole genome shotgun (WGS) entry which is preliminary data.</text>
</comment>
<evidence type="ECO:0000256" key="2">
    <source>
        <dbReference type="ARBA" id="ARBA00000565"/>
    </source>
</evidence>
<evidence type="ECO:0000256" key="22">
    <source>
        <dbReference type="ARBA" id="ARBA00061559"/>
    </source>
</evidence>
<evidence type="ECO:0000256" key="9">
    <source>
        <dbReference type="ARBA" id="ARBA00012830"/>
    </source>
</evidence>
<evidence type="ECO:0000256" key="6">
    <source>
        <dbReference type="ARBA" id="ARBA00004769"/>
    </source>
</evidence>
<feature type="domain" description="Pyridoxamine kinase/Phosphomethylpyrimidine kinase" evidence="24">
    <location>
        <begin position="14"/>
        <end position="261"/>
    </location>
</feature>
<keyword evidence="13 25" id="KW-0418">Kinase</keyword>
<dbReference type="InterPro" id="IPR029056">
    <property type="entry name" value="Ribokinase-like"/>
</dbReference>
<keyword evidence="12" id="KW-0547">Nucleotide-binding</keyword>
<proteinExistence type="inferred from homology"/>
<comment type="function">
    <text evidence="4">Condenses 4-methyl-5-(beta-hydroxyethyl)thiazole monophosphate (THZ-P) and 2-methyl-4-amino-5-hydroxymethyl pyrimidine pyrophosphate (HMP-PP) to form thiamine monophosphate (TMP).</text>
</comment>
<evidence type="ECO:0000256" key="16">
    <source>
        <dbReference type="ARBA" id="ARBA00023268"/>
    </source>
</evidence>
<dbReference type="GO" id="GO:0009228">
    <property type="term" value="P:thiamine biosynthetic process"/>
    <property type="evidence" value="ECO:0007669"/>
    <property type="project" value="UniProtKB-KW"/>
</dbReference>
<comment type="catalytic activity">
    <reaction evidence="17">
        <text>4-methyl-5-(2-phosphooxyethyl)-thiazole + 4-amino-2-methyl-5-(diphosphooxymethyl)pyrimidine + H(+) = thiamine phosphate + diphosphate</text>
        <dbReference type="Rhea" id="RHEA:22328"/>
        <dbReference type="ChEBI" id="CHEBI:15378"/>
        <dbReference type="ChEBI" id="CHEBI:33019"/>
        <dbReference type="ChEBI" id="CHEBI:37575"/>
        <dbReference type="ChEBI" id="CHEBI:57841"/>
        <dbReference type="ChEBI" id="CHEBI:58296"/>
        <dbReference type="EC" id="2.5.1.3"/>
    </reaction>
</comment>
<evidence type="ECO:0000256" key="5">
    <source>
        <dbReference type="ARBA" id="ARBA00003848"/>
    </source>
</evidence>
<comment type="cofactor">
    <cofactor evidence="3">
        <name>Mg(2+)</name>
        <dbReference type="ChEBI" id="CHEBI:18420"/>
    </cofactor>
</comment>
<comment type="similarity">
    <text evidence="21">In the central section; belongs to the ThiD family.</text>
</comment>
<dbReference type="InterPro" id="IPR013749">
    <property type="entry name" value="PM/HMP-P_kinase-1"/>
</dbReference>
<comment type="catalytic activity">
    <reaction evidence="1">
        <text>4-amino-5-hydroxymethyl-2-methylpyrimidine + ATP = 4-amino-2-methyl-5-(phosphooxymethyl)pyrimidine + ADP + H(+)</text>
        <dbReference type="Rhea" id="RHEA:23096"/>
        <dbReference type="ChEBI" id="CHEBI:15378"/>
        <dbReference type="ChEBI" id="CHEBI:16892"/>
        <dbReference type="ChEBI" id="CHEBI:30616"/>
        <dbReference type="ChEBI" id="CHEBI:58354"/>
        <dbReference type="ChEBI" id="CHEBI:456216"/>
        <dbReference type="EC" id="2.7.1.49"/>
    </reaction>
</comment>
<dbReference type="Gene3D" id="3.40.1190.20">
    <property type="match status" value="1"/>
</dbReference>
<dbReference type="Proteomes" id="UP000591626">
    <property type="component" value="Unassembled WGS sequence"/>
</dbReference>
<evidence type="ECO:0000256" key="12">
    <source>
        <dbReference type="ARBA" id="ARBA00022741"/>
    </source>
</evidence>
<evidence type="ECO:0000313" key="25">
    <source>
        <dbReference type="EMBL" id="NJJ03299.1"/>
    </source>
</evidence>
<dbReference type="CDD" id="cd01169">
    <property type="entry name" value="HMPP_kinase"/>
    <property type="match status" value="1"/>
</dbReference>
<evidence type="ECO:0000256" key="21">
    <source>
        <dbReference type="ARBA" id="ARBA00061288"/>
    </source>
</evidence>
<keyword evidence="14" id="KW-0067">ATP-binding</keyword>
<organism evidence="25 26">
    <name type="scientific">Corynebacterium coyleae</name>
    <dbReference type="NCBI Taxonomy" id="53374"/>
    <lineage>
        <taxon>Bacteria</taxon>
        <taxon>Bacillati</taxon>
        <taxon>Actinomycetota</taxon>
        <taxon>Actinomycetes</taxon>
        <taxon>Mycobacteriales</taxon>
        <taxon>Corynebacteriaceae</taxon>
        <taxon>Corynebacterium</taxon>
    </lineage>
</organism>
<dbReference type="EC" id="2.7.1.49" evidence="8"/>
<reference evidence="25 26" key="1">
    <citation type="submission" date="2020-03" db="EMBL/GenBank/DDBJ databases">
        <title>Draft genome sequences of bacterial isolates from the female urobiome.</title>
        <authorList>
            <person name="Miller-Ensminger T."/>
            <person name="Wolfe A.J."/>
            <person name="Putonti C."/>
        </authorList>
    </citation>
    <scope>NUCLEOTIDE SEQUENCE [LARGE SCALE GENOMIC DNA]</scope>
    <source>
        <strain evidence="25 26">UMB8490</strain>
    </source>
</reference>
<comment type="catalytic activity">
    <reaction evidence="2">
        <text>4-amino-2-methyl-5-(phosphooxymethyl)pyrimidine + ATP = 4-amino-2-methyl-5-(diphosphooxymethyl)pyrimidine + ADP</text>
        <dbReference type="Rhea" id="RHEA:19893"/>
        <dbReference type="ChEBI" id="CHEBI:30616"/>
        <dbReference type="ChEBI" id="CHEBI:57841"/>
        <dbReference type="ChEBI" id="CHEBI:58354"/>
        <dbReference type="ChEBI" id="CHEBI:456216"/>
        <dbReference type="EC" id="2.7.4.7"/>
    </reaction>
</comment>
<name>A0AAP6XID9_9CORY</name>
<evidence type="ECO:0000256" key="14">
    <source>
        <dbReference type="ARBA" id="ARBA00022840"/>
    </source>
</evidence>
<evidence type="ECO:0000256" key="15">
    <source>
        <dbReference type="ARBA" id="ARBA00022977"/>
    </source>
</evidence>
<dbReference type="AlphaFoldDB" id="A0AAP6XID9"/>
<dbReference type="FunFam" id="3.40.1190.20:FF:000003">
    <property type="entry name" value="Phosphomethylpyrimidine kinase ThiD"/>
    <property type="match status" value="1"/>
</dbReference>
<evidence type="ECO:0000256" key="1">
    <source>
        <dbReference type="ARBA" id="ARBA00000151"/>
    </source>
</evidence>
<dbReference type="EC" id="2.5.1.3" evidence="9"/>
<comment type="pathway">
    <text evidence="6">Cofactor biosynthesis; thiamine diphosphate biosynthesis; 4-amino-2-methyl-5-diphosphomethylpyrimidine from 5-amino-1-(5-phospho-D-ribosyl)imidazole: step 3/3.</text>
</comment>
<dbReference type="GO" id="GO:0004789">
    <property type="term" value="F:thiamine-phosphate diphosphorylase activity"/>
    <property type="evidence" value="ECO:0007669"/>
    <property type="project" value="UniProtKB-EC"/>
</dbReference>
<evidence type="ECO:0000256" key="10">
    <source>
        <dbReference type="ARBA" id="ARBA00012963"/>
    </source>
</evidence>
<dbReference type="InterPro" id="IPR004399">
    <property type="entry name" value="HMP/HMP-P_kinase_dom"/>
</dbReference>
<comment type="similarity">
    <text evidence="22">In the C-terminal section; belongs to the thiaminase-2 family.</text>
</comment>
<evidence type="ECO:0000256" key="7">
    <source>
        <dbReference type="ARBA" id="ARBA00005165"/>
    </source>
</evidence>
<dbReference type="PANTHER" id="PTHR20858:SF17">
    <property type="entry name" value="HYDROXYMETHYLPYRIMIDINE_PHOSPHOMETHYLPYRIMIDINE KINASE THI20-RELATED"/>
    <property type="match status" value="1"/>
</dbReference>
<evidence type="ECO:0000256" key="3">
    <source>
        <dbReference type="ARBA" id="ARBA00001946"/>
    </source>
</evidence>
<evidence type="ECO:0000259" key="24">
    <source>
        <dbReference type="Pfam" id="PF08543"/>
    </source>
</evidence>
<evidence type="ECO:0000256" key="4">
    <source>
        <dbReference type="ARBA" id="ARBA00003814"/>
    </source>
</evidence>
<keyword evidence="15" id="KW-0784">Thiamine biosynthesis</keyword>
<evidence type="ECO:0000313" key="26">
    <source>
        <dbReference type="Proteomes" id="UP000591626"/>
    </source>
</evidence>
<evidence type="ECO:0000256" key="11">
    <source>
        <dbReference type="ARBA" id="ARBA00022679"/>
    </source>
</evidence>
<dbReference type="GO" id="GO:0005524">
    <property type="term" value="F:ATP binding"/>
    <property type="evidence" value="ECO:0007669"/>
    <property type="project" value="UniProtKB-KW"/>
</dbReference>
<sequence length="277" mass="29102">MARIPRVLSIAGTDPTGGAGIQADLKSIAAAGGYGMCVVTALVAQNTQGVREIHTPPQSFLRAQLDSVFDDVTVDAVKIGMLGDADTTRTVSEFLAQHSVPVVVVDPVMVATSGDRLLTEDAEDALRTLVREHATVVTPNIPELAVLCDDTPATTFDEAVSQGRRYAADANVSVLVKGGHLTGDHASNALITPDGDTHIADVPRVRTKNTHGTGCSLSAALATRLVLDDAPAAVEWASAWLHEAIAHADDLEVGQGHGPVHHFHRLYRLAEPLESPA</sequence>
<dbReference type="GO" id="GO:0005829">
    <property type="term" value="C:cytosol"/>
    <property type="evidence" value="ECO:0007669"/>
    <property type="project" value="TreeGrafter"/>
</dbReference>
<dbReference type="EMBL" id="JAAUVV010000003">
    <property type="protein sequence ID" value="NJJ03299.1"/>
    <property type="molecule type" value="Genomic_DNA"/>
</dbReference>
<evidence type="ECO:0000256" key="20">
    <source>
        <dbReference type="ARBA" id="ARBA00061283"/>
    </source>
</evidence>
<evidence type="ECO:0000256" key="23">
    <source>
        <dbReference type="ARBA" id="ARBA00067202"/>
    </source>
</evidence>
<dbReference type="NCBIfam" id="TIGR00097">
    <property type="entry name" value="HMP-P_kinase"/>
    <property type="match status" value="1"/>
</dbReference>
<accession>A0AAP6XID9</accession>
<dbReference type="Pfam" id="PF08543">
    <property type="entry name" value="Phos_pyr_kin"/>
    <property type="match status" value="1"/>
</dbReference>
<dbReference type="EC" id="2.7.4.7" evidence="10"/>
<comment type="function">
    <text evidence="5">Catalyzes the phosphorylation of hydroxymethylpyrimidine phosphate (HMP-P) to HMP-PP, and of HMP to HMP-P.</text>
</comment>
<evidence type="ECO:0000256" key="18">
    <source>
        <dbReference type="ARBA" id="ARBA00047851"/>
    </source>
</evidence>
<keyword evidence="11 25" id="KW-0808">Transferase</keyword>
<comment type="similarity">
    <text evidence="20">In the N-terminal section; belongs to the thiamine-phosphate synthase family.</text>
</comment>
<dbReference type="GO" id="GO:0008972">
    <property type="term" value="F:phosphomethylpyrimidine kinase activity"/>
    <property type="evidence" value="ECO:0007669"/>
    <property type="project" value="UniProtKB-EC"/>
</dbReference>
<dbReference type="SUPFAM" id="SSF53613">
    <property type="entry name" value="Ribokinase-like"/>
    <property type="match status" value="1"/>
</dbReference>
<dbReference type="GO" id="GO:0008902">
    <property type="term" value="F:hydroxymethylpyrimidine kinase activity"/>
    <property type="evidence" value="ECO:0007669"/>
    <property type="project" value="UniProtKB-EC"/>
</dbReference>
<keyword evidence="16" id="KW-0511">Multifunctional enzyme</keyword>
<evidence type="ECO:0000256" key="17">
    <source>
        <dbReference type="ARBA" id="ARBA00047334"/>
    </source>
</evidence>
<evidence type="ECO:0000256" key="13">
    <source>
        <dbReference type="ARBA" id="ARBA00022777"/>
    </source>
</evidence>
<comment type="catalytic activity">
    <reaction evidence="18">
        <text>2-(2-carboxy-4-methylthiazol-5-yl)ethyl phosphate + 4-amino-2-methyl-5-(diphosphooxymethyl)pyrimidine + 2 H(+) = thiamine phosphate + CO2 + diphosphate</text>
        <dbReference type="Rhea" id="RHEA:47848"/>
        <dbReference type="ChEBI" id="CHEBI:15378"/>
        <dbReference type="ChEBI" id="CHEBI:16526"/>
        <dbReference type="ChEBI" id="CHEBI:33019"/>
        <dbReference type="ChEBI" id="CHEBI:37575"/>
        <dbReference type="ChEBI" id="CHEBI:57841"/>
        <dbReference type="ChEBI" id="CHEBI:62890"/>
        <dbReference type="EC" id="2.5.1.3"/>
    </reaction>
</comment>
<evidence type="ECO:0000256" key="19">
    <source>
        <dbReference type="ARBA" id="ARBA00047883"/>
    </source>
</evidence>